<accession>A0A554RJQ7</accession>
<evidence type="ECO:0000256" key="3">
    <source>
        <dbReference type="ARBA" id="ARBA00022989"/>
    </source>
</evidence>
<evidence type="ECO:0000313" key="6">
    <source>
        <dbReference type="Proteomes" id="UP000316988"/>
    </source>
</evidence>
<gene>
    <name evidence="5" type="ORF">FNM00_17480</name>
</gene>
<keyword evidence="3" id="KW-1133">Transmembrane helix</keyword>
<dbReference type="AlphaFoldDB" id="A0A554RJQ7"/>
<evidence type="ECO:0000256" key="1">
    <source>
        <dbReference type="ARBA" id="ARBA00004127"/>
    </source>
</evidence>
<dbReference type="GO" id="GO:0012505">
    <property type="term" value="C:endomembrane system"/>
    <property type="evidence" value="ECO:0007669"/>
    <property type="project" value="UniProtKB-SubCell"/>
</dbReference>
<evidence type="ECO:0000313" key="5">
    <source>
        <dbReference type="EMBL" id="TSD54376.1"/>
    </source>
</evidence>
<proteinExistence type="predicted"/>
<keyword evidence="6" id="KW-1185">Reference proteome</keyword>
<evidence type="ECO:0000256" key="2">
    <source>
        <dbReference type="ARBA" id="ARBA00022692"/>
    </source>
</evidence>
<keyword evidence="4" id="KW-0472">Membrane</keyword>
<evidence type="ECO:0000256" key="4">
    <source>
        <dbReference type="ARBA" id="ARBA00023136"/>
    </source>
</evidence>
<dbReference type="GO" id="GO:0008168">
    <property type="term" value="F:methyltransferase activity"/>
    <property type="evidence" value="ECO:0007669"/>
    <property type="project" value="UniProtKB-KW"/>
</dbReference>
<comment type="caution">
    <text evidence="5">The sequence shown here is derived from an EMBL/GenBank/DDBJ whole genome shotgun (WGS) entry which is preliminary data.</text>
</comment>
<dbReference type="OrthoDB" id="941586at2"/>
<reference evidence="5 6" key="1">
    <citation type="submission" date="2019-07" db="EMBL/GenBank/DDBJ databases">
        <authorList>
            <person name="Zhao L.H."/>
        </authorList>
    </citation>
    <scope>NUCLEOTIDE SEQUENCE [LARGE SCALE GENOMIC DNA]</scope>
    <source>
        <strain evidence="5 6">Co35</strain>
    </source>
</reference>
<organism evidence="5 6">
    <name type="scientific">Aeromicrobium piscarium</name>
    <dbReference type="NCBI Taxonomy" id="2590901"/>
    <lineage>
        <taxon>Bacteria</taxon>
        <taxon>Bacillati</taxon>
        <taxon>Actinomycetota</taxon>
        <taxon>Actinomycetes</taxon>
        <taxon>Propionibacteriales</taxon>
        <taxon>Nocardioidaceae</taxon>
        <taxon>Aeromicrobium</taxon>
    </lineage>
</organism>
<dbReference type="Gene3D" id="1.20.120.1630">
    <property type="match status" value="1"/>
</dbReference>
<name>A0A554RJQ7_9ACTN</name>
<sequence length="157" mass="16907">MSLPRIPPLLLTGAAAVAQGVCARRSAPTPLSLTGAAALAAGSVWMLGGSAARFRREGTTVNPVEVDRVTALVETGPYRRSRNPMYVGMAGLLLAHAVGRRSWTAGVPLALYIAVVDRCQIPVEEKALRAAFGTDYDHYARRVPRWLDRRSVRGQGR</sequence>
<keyword evidence="5" id="KW-0489">Methyltransferase</keyword>
<dbReference type="Pfam" id="PF04191">
    <property type="entry name" value="PEMT"/>
    <property type="match status" value="1"/>
</dbReference>
<dbReference type="PANTHER" id="PTHR12714">
    <property type="entry name" value="PROTEIN-S ISOPRENYLCYSTEINE O-METHYLTRANSFERASE"/>
    <property type="match status" value="1"/>
</dbReference>
<dbReference type="EMBL" id="VLNT01000026">
    <property type="protein sequence ID" value="TSD54376.1"/>
    <property type="molecule type" value="Genomic_DNA"/>
</dbReference>
<comment type="subcellular location">
    <subcellularLocation>
        <location evidence="1">Endomembrane system</location>
        <topology evidence="1">Multi-pass membrane protein</topology>
    </subcellularLocation>
</comment>
<dbReference type="InterPro" id="IPR007318">
    <property type="entry name" value="Phopholipid_MeTrfase"/>
</dbReference>
<dbReference type="Proteomes" id="UP000316988">
    <property type="component" value="Unassembled WGS sequence"/>
</dbReference>
<dbReference type="RefSeq" id="WP_143914822.1">
    <property type="nucleotide sequence ID" value="NZ_VLNT01000026.1"/>
</dbReference>
<protein>
    <submittedName>
        <fullName evidence="5">Isoprenylcysteine carboxylmethyltransferase family protein</fullName>
    </submittedName>
</protein>
<dbReference type="GO" id="GO:0032259">
    <property type="term" value="P:methylation"/>
    <property type="evidence" value="ECO:0007669"/>
    <property type="project" value="UniProtKB-KW"/>
</dbReference>
<dbReference type="PANTHER" id="PTHR12714:SF9">
    <property type="entry name" value="PROTEIN-S-ISOPRENYLCYSTEINE O-METHYLTRANSFERASE"/>
    <property type="match status" value="1"/>
</dbReference>
<keyword evidence="2" id="KW-0812">Transmembrane</keyword>
<keyword evidence="5" id="KW-0808">Transferase</keyword>